<proteinExistence type="predicted"/>
<dbReference type="AlphaFoldDB" id="A0A1I8FH19"/>
<keyword evidence="2 5" id="KW-0812">Transmembrane</keyword>
<organism evidence="7 8">
    <name type="scientific">Macrostomum lignano</name>
    <dbReference type="NCBI Taxonomy" id="282301"/>
    <lineage>
        <taxon>Eukaryota</taxon>
        <taxon>Metazoa</taxon>
        <taxon>Spiralia</taxon>
        <taxon>Lophotrochozoa</taxon>
        <taxon>Platyhelminthes</taxon>
        <taxon>Rhabditophora</taxon>
        <taxon>Macrostomorpha</taxon>
        <taxon>Macrostomida</taxon>
        <taxon>Macrostomidae</taxon>
        <taxon>Macrostomum</taxon>
    </lineage>
</organism>
<evidence type="ECO:0000256" key="3">
    <source>
        <dbReference type="ARBA" id="ARBA00022989"/>
    </source>
</evidence>
<dbReference type="GO" id="GO:0006820">
    <property type="term" value="P:monoatomic anion transport"/>
    <property type="evidence" value="ECO:0007669"/>
    <property type="project" value="InterPro"/>
</dbReference>
<evidence type="ECO:0000313" key="8">
    <source>
        <dbReference type="WBParaSite" id="maker-unitig_33643-snap-gene-0.3-mRNA-1"/>
    </source>
</evidence>
<dbReference type="WBParaSite" id="maker-unitig_33643-snap-gene-0.3-mRNA-1">
    <property type="protein sequence ID" value="maker-unitig_33643-snap-gene-0.3-mRNA-1"/>
    <property type="gene ID" value="maker-unitig_33643-snap-gene-0.3"/>
</dbReference>
<dbReference type="InterPro" id="IPR011531">
    <property type="entry name" value="HCO3_transpt-like_TM_dom"/>
</dbReference>
<evidence type="ECO:0000256" key="1">
    <source>
        <dbReference type="ARBA" id="ARBA00004141"/>
    </source>
</evidence>
<evidence type="ECO:0000256" key="5">
    <source>
        <dbReference type="SAM" id="Phobius"/>
    </source>
</evidence>
<sequence length="185" mass="20884">MADFSLPVSVLAMSFVGTYLFRNAWPFWALSVWQNSLSMLFFMEQNISSAMVNCPANKLRKGSAYHLDLLTCGDLDERSHVLFGFRPGARRPCRNSPLQRESFGRLEERIDLGQHVHQSVVRVRETRITGVVSNVLIGLSLLMCPVPLSFIPVPVLDGPVRLHGHHRPVRQPAVRTDLLLLSLNR</sequence>
<evidence type="ECO:0000256" key="4">
    <source>
        <dbReference type="ARBA" id="ARBA00023136"/>
    </source>
</evidence>
<accession>A0A1I8FH19</accession>
<name>A0A1I8FH19_9PLAT</name>
<evidence type="ECO:0000259" key="6">
    <source>
        <dbReference type="Pfam" id="PF00955"/>
    </source>
</evidence>
<dbReference type="GO" id="GO:0050801">
    <property type="term" value="P:monoatomic ion homeostasis"/>
    <property type="evidence" value="ECO:0007669"/>
    <property type="project" value="TreeGrafter"/>
</dbReference>
<dbReference type="PANTHER" id="PTHR11453:SF127">
    <property type="entry name" value="SOLUTE CARRIER FAMILY 4 MEMBER 11"/>
    <property type="match status" value="1"/>
</dbReference>
<evidence type="ECO:0000313" key="7">
    <source>
        <dbReference type="Proteomes" id="UP000095280"/>
    </source>
</evidence>
<dbReference type="InterPro" id="IPR003020">
    <property type="entry name" value="HCO3_transpt_euk"/>
</dbReference>
<feature type="domain" description="Bicarbonate transporter-like transmembrane" evidence="6">
    <location>
        <begin position="33"/>
        <end position="158"/>
    </location>
</feature>
<dbReference type="GO" id="GO:0016323">
    <property type="term" value="C:basolateral plasma membrane"/>
    <property type="evidence" value="ECO:0007669"/>
    <property type="project" value="TreeGrafter"/>
</dbReference>
<reference evidence="8" key="1">
    <citation type="submission" date="2016-11" db="UniProtKB">
        <authorList>
            <consortium name="WormBaseParasite"/>
        </authorList>
    </citation>
    <scope>IDENTIFICATION</scope>
</reference>
<dbReference type="PANTHER" id="PTHR11453">
    <property type="entry name" value="ANION EXCHANGE PROTEIN"/>
    <property type="match status" value="1"/>
</dbReference>
<evidence type="ECO:0000256" key="2">
    <source>
        <dbReference type="ARBA" id="ARBA00022692"/>
    </source>
</evidence>
<feature type="transmembrane region" description="Helical" evidence="5">
    <location>
        <begin position="131"/>
        <end position="151"/>
    </location>
</feature>
<keyword evidence="4 5" id="KW-0472">Membrane</keyword>
<dbReference type="Pfam" id="PF00955">
    <property type="entry name" value="HCO3_cotransp"/>
    <property type="match status" value="1"/>
</dbReference>
<keyword evidence="7" id="KW-1185">Reference proteome</keyword>
<dbReference type="GO" id="GO:0005452">
    <property type="term" value="F:solute:inorganic anion antiporter activity"/>
    <property type="evidence" value="ECO:0007669"/>
    <property type="project" value="InterPro"/>
</dbReference>
<comment type="subcellular location">
    <subcellularLocation>
        <location evidence="1">Membrane</location>
        <topology evidence="1">Multi-pass membrane protein</topology>
    </subcellularLocation>
</comment>
<dbReference type="Proteomes" id="UP000095280">
    <property type="component" value="Unplaced"/>
</dbReference>
<protein>
    <submittedName>
        <fullName evidence="8">HCO3_cotransp domain-containing protein</fullName>
    </submittedName>
</protein>
<keyword evidence="3 5" id="KW-1133">Transmembrane helix</keyword>